<keyword evidence="2" id="KW-1185">Reference proteome</keyword>
<name>E1QQ71_VULDI</name>
<gene>
    <name evidence="1" type="ordered locus">Vdis_2190</name>
</gene>
<dbReference type="HOGENOM" id="CLU_2393066_0_0_2"/>
<accession>E1QQ71</accession>
<dbReference type="KEGG" id="vdi:Vdis_2190"/>
<dbReference type="AlphaFoldDB" id="E1QQ71"/>
<dbReference type="RefSeq" id="WP_013337283.1">
    <property type="nucleotide sequence ID" value="NC_014537.1"/>
</dbReference>
<organism evidence="1 2">
    <name type="scientific">Vulcanisaeta distributa (strain DSM 14429 / JCM 11212 / NBRC 100878 / IC-017)</name>
    <dbReference type="NCBI Taxonomy" id="572478"/>
    <lineage>
        <taxon>Archaea</taxon>
        <taxon>Thermoproteota</taxon>
        <taxon>Thermoprotei</taxon>
        <taxon>Thermoproteales</taxon>
        <taxon>Thermoproteaceae</taxon>
        <taxon>Vulcanisaeta</taxon>
    </lineage>
</organism>
<dbReference type="EMBL" id="CP002100">
    <property type="protein sequence ID" value="ADN51558.1"/>
    <property type="molecule type" value="Genomic_DNA"/>
</dbReference>
<protein>
    <submittedName>
        <fullName evidence="1">Uncharacterized protein</fullName>
    </submittedName>
</protein>
<dbReference type="eggNOG" id="arCOG10487">
    <property type="taxonomic scope" value="Archaea"/>
</dbReference>
<evidence type="ECO:0000313" key="2">
    <source>
        <dbReference type="Proteomes" id="UP000006681"/>
    </source>
</evidence>
<proteinExistence type="predicted"/>
<dbReference type="GeneID" id="9753143"/>
<dbReference type="OrthoDB" id="27835at2157"/>
<reference evidence="2" key="2">
    <citation type="journal article" date="2010" name="Stand. Genomic Sci.">
        <title>Complete genome sequence of Vulcanisaeta distributa type strain (IC-017T).</title>
        <authorList>
            <person name="Mavromatis K."/>
            <person name="Sikorski J."/>
            <person name="Pabst E."/>
            <person name="Teshima H."/>
            <person name="Lapidus A."/>
            <person name="Lucas S."/>
            <person name="Nolan M."/>
            <person name="Glavina Del Rio T."/>
            <person name="Cheng J."/>
            <person name="Bruce D."/>
            <person name="Goodwin L."/>
            <person name="Pitluck S."/>
            <person name="Liolios K."/>
            <person name="Ivanova N."/>
            <person name="Mikhailova N."/>
            <person name="Pati A."/>
            <person name="Chen A."/>
            <person name="Palaniappan K."/>
            <person name="Land M."/>
            <person name="Hauser L."/>
            <person name="Chang Y."/>
            <person name="Jeffries C."/>
            <person name="Rohde M."/>
            <person name="Spring S."/>
            <person name="Goker M."/>
            <person name="Wirth R."/>
            <person name="Woyke T."/>
            <person name="Bristow J."/>
            <person name="Eisen J."/>
            <person name="Markowitz V."/>
            <person name="Hugenholtz P."/>
            <person name="Klenk H."/>
            <person name="Kyrpides N."/>
        </authorList>
    </citation>
    <scope>NUCLEOTIDE SEQUENCE [LARGE SCALE GENOMIC DNA]</scope>
    <source>
        <strain evidence="2">DSM 14429 / JCM 11212 / NBRC 100878 / IC-017</strain>
    </source>
</reference>
<sequence length="93" mass="10801">MPKKIVIITADWDYFKDQLTALCSRFIRAGINCEMKDYGSLDALQLIIKYGIDNGLVRIPQIYLISNGEIRRITYEITSDLRLVIKDLDNYLK</sequence>
<dbReference type="Proteomes" id="UP000006681">
    <property type="component" value="Chromosome"/>
</dbReference>
<reference evidence="1 2" key="1">
    <citation type="journal article" date="2010" name="Stand. Genomic Sci.">
        <title>Complete genome sequence of Vulcanisaeta distributa type strain (IC-017).</title>
        <authorList>
            <person name="Mavromatis K."/>
            <person name="Sikorski J."/>
            <person name="Pabst E."/>
            <person name="Teshima H."/>
            <person name="Lapidus A."/>
            <person name="Lucas S."/>
            <person name="Nolan M."/>
            <person name="Glavina Del Rio T."/>
            <person name="Cheng J.F."/>
            <person name="Bruce D."/>
            <person name="Goodwin L."/>
            <person name="Pitluck S."/>
            <person name="Liolios K."/>
            <person name="Ivanova N."/>
            <person name="Mikhailova N."/>
            <person name="Pati A."/>
            <person name="Chen A."/>
            <person name="Palaniappan K."/>
            <person name="Land M."/>
            <person name="Hauser L."/>
            <person name="Chang Y.J."/>
            <person name="Jeffries C.D."/>
            <person name="Rohde M."/>
            <person name="Spring S."/>
            <person name="Goker M."/>
            <person name="Wirth R."/>
            <person name="Woyke T."/>
            <person name="Bristow J."/>
            <person name="Eisen J.A."/>
            <person name="Markowitz V."/>
            <person name="Hugenholtz P."/>
            <person name="Klenk H.P."/>
            <person name="Kyrpides N.C."/>
        </authorList>
    </citation>
    <scope>NUCLEOTIDE SEQUENCE [LARGE SCALE GENOMIC DNA]</scope>
    <source>
        <strain evidence="2">DSM 14429 / JCM 11212 / NBRC 100878 / IC-017</strain>
    </source>
</reference>
<evidence type="ECO:0000313" key="1">
    <source>
        <dbReference type="EMBL" id="ADN51558.1"/>
    </source>
</evidence>